<keyword evidence="6" id="KW-0328">Glycosyltransferase</keyword>
<dbReference type="InterPro" id="IPR029057">
    <property type="entry name" value="PRTase-like"/>
</dbReference>
<dbReference type="PANTHER" id="PTHR19278">
    <property type="entry name" value="OROTATE PHOSPHORIBOSYLTRANSFERASE"/>
    <property type="match status" value="1"/>
</dbReference>
<keyword evidence="6" id="KW-0808">Transferase</keyword>
<dbReference type="GO" id="GO:0006222">
    <property type="term" value="P:UMP biosynthetic process"/>
    <property type="evidence" value="ECO:0007669"/>
    <property type="project" value="TreeGrafter"/>
</dbReference>
<evidence type="ECO:0000256" key="4">
    <source>
        <dbReference type="HAMAP-Rule" id="MF_01214"/>
    </source>
</evidence>
<dbReference type="STRING" id="49547.MBCUR_04450"/>
<evidence type="ECO:0000256" key="3">
    <source>
        <dbReference type="ARBA" id="ARBA00023163"/>
    </source>
</evidence>
<dbReference type="PATRIC" id="fig|49547.3.peg.462"/>
<protein>
    <recommendedName>
        <fullName evidence="4">Transcriptional regulator GfcR</fullName>
    </recommendedName>
</protein>
<proteinExistence type="inferred from homology"/>
<keyword evidence="7" id="KW-1185">Reference proteome</keyword>
<evidence type="ECO:0000256" key="2">
    <source>
        <dbReference type="ARBA" id="ARBA00023125"/>
    </source>
</evidence>
<dbReference type="SUPFAM" id="SSF53271">
    <property type="entry name" value="PRTase-like"/>
    <property type="match status" value="1"/>
</dbReference>
<organism evidence="6 7">
    <name type="scientific">Methanobrevibacter curvatus</name>
    <dbReference type="NCBI Taxonomy" id="49547"/>
    <lineage>
        <taxon>Archaea</taxon>
        <taxon>Methanobacteriati</taxon>
        <taxon>Methanobacteriota</taxon>
        <taxon>Methanomada group</taxon>
        <taxon>Methanobacteria</taxon>
        <taxon>Methanobacteriales</taxon>
        <taxon>Methanobacteriaceae</taxon>
        <taxon>Methanobrevibacter</taxon>
    </lineage>
</organism>
<dbReference type="RefSeq" id="WP_067089655.1">
    <property type="nucleotide sequence ID" value="NZ_LWMV01000083.1"/>
</dbReference>
<dbReference type="GO" id="GO:0019856">
    <property type="term" value="P:pyrimidine nucleobase biosynthetic process"/>
    <property type="evidence" value="ECO:0007669"/>
    <property type="project" value="TreeGrafter"/>
</dbReference>
<dbReference type="CDD" id="cd06223">
    <property type="entry name" value="PRTases_typeI"/>
    <property type="match status" value="1"/>
</dbReference>
<keyword evidence="1 4" id="KW-0805">Transcription regulation</keyword>
<dbReference type="InterPro" id="IPR022854">
    <property type="entry name" value="GfcR-like"/>
</dbReference>
<dbReference type="Pfam" id="PF00156">
    <property type="entry name" value="Pribosyltran"/>
    <property type="match status" value="1"/>
</dbReference>
<dbReference type="PANTHER" id="PTHR19278:SF41">
    <property type="entry name" value="PYRE-LIKE PROTEIN"/>
    <property type="match status" value="1"/>
</dbReference>
<dbReference type="GO" id="GO:0004588">
    <property type="term" value="F:orotate phosphoribosyltransferase activity"/>
    <property type="evidence" value="ECO:0007669"/>
    <property type="project" value="TreeGrafter"/>
</dbReference>
<keyword evidence="3 4" id="KW-0804">Transcription</keyword>
<evidence type="ECO:0000313" key="6">
    <source>
        <dbReference type="EMBL" id="KZX14553.1"/>
    </source>
</evidence>
<keyword evidence="2 4" id="KW-0238">DNA-binding</keyword>
<evidence type="ECO:0000259" key="5">
    <source>
        <dbReference type="Pfam" id="PF00156"/>
    </source>
</evidence>
<comment type="caution">
    <text evidence="6">The sequence shown here is derived from an EMBL/GenBank/DDBJ whole genome shotgun (WGS) entry which is preliminary data.</text>
</comment>
<evidence type="ECO:0000313" key="7">
    <source>
        <dbReference type="Proteomes" id="UP000077245"/>
    </source>
</evidence>
<dbReference type="InterPro" id="IPR000836">
    <property type="entry name" value="PRTase_dom"/>
</dbReference>
<gene>
    <name evidence="6" type="primary">pyrE_1</name>
    <name evidence="4" type="synonym">gfcR</name>
    <name evidence="6" type="ORF">MBCUR_04450</name>
</gene>
<dbReference type="GO" id="GO:0003677">
    <property type="term" value="F:DNA binding"/>
    <property type="evidence" value="ECO:0007669"/>
    <property type="project" value="UniProtKB-UniRule"/>
</dbReference>
<sequence>MNQKLIKKAHDLRNRGFTTGEIADQLNVSMDTVRWLTIQKISDETHENAPLDVAINLNRLGGSSSRLRYVAAALSDMTLEHGDADVVVGIAISGIPFATMMADFLQFEEGIQSSLAVFHPIKHRKGEEEQDNKNGTFSENFACVQGKRAIIVDDVITSGRTIKDVIAELNKFGATPVCVAVLIDKKGINEIEGVPVESLIHVNRLD</sequence>
<reference evidence="6 7" key="1">
    <citation type="submission" date="2016-04" db="EMBL/GenBank/DDBJ databases">
        <title>Genome sequence of Methanobrevibacter curvatus DSM 11111.</title>
        <authorList>
            <person name="Poehlein A."/>
            <person name="Seedorf H."/>
            <person name="Daniel R."/>
        </authorList>
    </citation>
    <scope>NUCLEOTIDE SEQUENCE [LARGE SCALE GENOMIC DNA]</scope>
    <source>
        <strain evidence="6 7">DSM 11111</strain>
    </source>
</reference>
<evidence type="ECO:0000256" key="1">
    <source>
        <dbReference type="ARBA" id="ARBA00023015"/>
    </source>
</evidence>
<name>A0A166CIS9_9EURY</name>
<dbReference type="NCBIfam" id="NF002620">
    <property type="entry name" value="PRK02277.1"/>
    <property type="match status" value="1"/>
</dbReference>
<comment type="domain">
    <text evidence="4">Contains an N-terminal DNA-binding winged helix-turn-helix domain and a C-terminal regulatory domain (or effector binding domain) resembling phosphoribosyltransferase (PRT) domain.</text>
</comment>
<dbReference type="HAMAP" id="MF_01214">
    <property type="entry name" value="GfcR"/>
    <property type="match status" value="1"/>
</dbReference>
<dbReference type="OrthoDB" id="68893at2157"/>
<feature type="domain" description="Phosphoribosyltransferase" evidence="5">
    <location>
        <begin position="74"/>
        <end position="186"/>
    </location>
</feature>
<accession>A0A166CIS9</accession>
<dbReference type="GO" id="GO:0010468">
    <property type="term" value="P:regulation of gene expression"/>
    <property type="evidence" value="ECO:0007669"/>
    <property type="project" value="UniProtKB-UniRule"/>
</dbReference>
<dbReference type="Proteomes" id="UP000077245">
    <property type="component" value="Unassembled WGS sequence"/>
</dbReference>
<dbReference type="Gene3D" id="3.40.50.2020">
    <property type="match status" value="1"/>
</dbReference>
<dbReference type="EMBL" id="LWMV01000083">
    <property type="protein sequence ID" value="KZX14553.1"/>
    <property type="molecule type" value="Genomic_DNA"/>
</dbReference>
<comment type="similarity">
    <text evidence="4">Belongs to the purine/pyrimidine phosphoribosyltransferase family. GfcR subfamily.</text>
</comment>
<dbReference type="AlphaFoldDB" id="A0A166CIS9"/>